<dbReference type="Pfam" id="PF13359">
    <property type="entry name" value="DDE_Tnp_4"/>
    <property type="match status" value="1"/>
</dbReference>
<keyword evidence="5" id="KW-1185">Reference proteome</keyword>
<evidence type="ECO:0000313" key="4">
    <source>
        <dbReference type="EMBL" id="KAK3549268.1"/>
    </source>
</evidence>
<evidence type="ECO:0000259" key="3">
    <source>
        <dbReference type="Pfam" id="PF13359"/>
    </source>
</evidence>
<accession>A0AAE0RDP1</accession>
<name>A0AAE0RDP1_9TELE</name>
<comment type="cofactor">
    <cofactor evidence="1">
        <name>a divalent metal cation</name>
        <dbReference type="ChEBI" id="CHEBI:60240"/>
    </cofactor>
</comment>
<sequence>MWLDALMAHIFPSLHHPKMEHFVNRRSIHSINVQVSVFALSRSYVMLHVITNAEAKWPGSVHDSRIYRESTLSNRLECG</sequence>
<reference evidence="4" key="1">
    <citation type="submission" date="2023-06" db="EMBL/GenBank/DDBJ databases">
        <title>Male Hemibagrus guttatus genome.</title>
        <authorList>
            <person name="Bian C."/>
        </authorList>
    </citation>
    <scope>NUCLEOTIDE SEQUENCE</scope>
    <source>
        <strain evidence="4">Male_cb2023</strain>
        <tissue evidence="4">Muscle</tissue>
    </source>
</reference>
<dbReference type="Proteomes" id="UP001274896">
    <property type="component" value="Unassembled WGS sequence"/>
</dbReference>
<evidence type="ECO:0000256" key="2">
    <source>
        <dbReference type="ARBA" id="ARBA00022723"/>
    </source>
</evidence>
<gene>
    <name evidence="4" type="ORF">QTP70_034479</name>
</gene>
<evidence type="ECO:0000313" key="5">
    <source>
        <dbReference type="Proteomes" id="UP001274896"/>
    </source>
</evidence>
<proteinExistence type="predicted"/>
<protein>
    <recommendedName>
        <fullName evidence="3">DDE Tnp4 domain-containing protein</fullName>
    </recommendedName>
</protein>
<organism evidence="4 5">
    <name type="scientific">Hemibagrus guttatus</name>
    <dbReference type="NCBI Taxonomy" id="175788"/>
    <lineage>
        <taxon>Eukaryota</taxon>
        <taxon>Metazoa</taxon>
        <taxon>Chordata</taxon>
        <taxon>Craniata</taxon>
        <taxon>Vertebrata</taxon>
        <taxon>Euteleostomi</taxon>
        <taxon>Actinopterygii</taxon>
        <taxon>Neopterygii</taxon>
        <taxon>Teleostei</taxon>
        <taxon>Ostariophysi</taxon>
        <taxon>Siluriformes</taxon>
        <taxon>Bagridae</taxon>
        <taxon>Hemibagrus</taxon>
    </lineage>
</organism>
<dbReference type="GO" id="GO:0046872">
    <property type="term" value="F:metal ion binding"/>
    <property type="evidence" value="ECO:0007669"/>
    <property type="project" value="UniProtKB-KW"/>
</dbReference>
<dbReference type="EMBL" id="JAUCMX010000004">
    <property type="protein sequence ID" value="KAK3549268.1"/>
    <property type="molecule type" value="Genomic_DNA"/>
</dbReference>
<keyword evidence="2" id="KW-0479">Metal-binding</keyword>
<feature type="non-terminal residue" evidence="4">
    <location>
        <position position="79"/>
    </location>
</feature>
<dbReference type="InterPro" id="IPR027806">
    <property type="entry name" value="HARBI1_dom"/>
</dbReference>
<feature type="domain" description="DDE Tnp4" evidence="3">
    <location>
        <begin position="17"/>
        <end position="77"/>
    </location>
</feature>
<comment type="caution">
    <text evidence="4">The sequence shown here is derived from an EMBL/GenBank/DDBJ whole genome shotgun (WGS) entry which is preliminary data.</text>
</comment>
<dbReference type="AlphaFoldDB" id="A0AAE0RDP1"/>
<evidence type="ECO:0000256" key="1">
    <source>
        <dbReference type="ARBA" id="ARBA00001968"/>
    </source>
</evidence>